<reference evidence="2" key="1">
    <citation type="submission" date="2017-02" db="EMBL/GenBank/DDBJ databases">
        <authorList>
            <person name="Daims H."/>
        </authorList>
    </citation>
    <scope>NUCLEOTIDE SEQUENCE [LARGE SCALE GENOMIC DNA]</scope>
</reference>
<dbReference type="Proteomes" id="UP000195442">
    <property type="component" value="Unassembled WGS sequence"/>
</dbReference>
<keyword evidence="2" id="KW-1185">Reference proteome</keyword>
<accession>A0A1R4HFA1</accession>
<sequence length="64" mass="7475">MRSEVAYSDFITLSRTAFQRGLAYLVVVGDLDFIDLRIFPVLIFTRLTVLYGKNQHNNKADQWH</sequence>
<name>A0A1R4HFA1_9GAMM</name>
<gene>
    <name evidence="1" type="ORF">CRENPOLYSF2_4090005</name>
</gene>
<evidence type="ECO:0000313" key="1">
    <source>
        <dbReference type="EMBL" id="SJM94570.1"/>
    </source>
</evidence>
<proteinExistence type="predicted"/>
<protein>
    <submittedName>
        <fullName evidence="1">Uncharacterized protein</fullName>
    </submittedName>
</protein>
<organism evidence="1 2">
    <name type="scientific">Crenothrix polyspora</name>
    <dbReference type="NCBI Taxonomy" id="360316"/>
    <lineage>
        <taxon>Bacteria</taxon>
        <taxon>Pseudomonadati</taxon>
        <taxon>Pseudomonadota</taxon>
        <taxon>Gammaproteobacteria</taxon>
        <taxon>Methylococcales</taxon>
        <taxon>Crenotrichaceae</taxon>
        <taxon>Crenothrix</taxon>
    </lineage>
</organism>
<evidence type="ECO:0000313" key="2">
    <source>
        <dbReference type="Proteomes" id="UP000195442"/>
    </source>
</evidence>
<dbReference type="EMBL" id="FUKJ01000345">
    <property type="protein sequence ID" value="SJM94570.1"/>
    <property type="molecule type" value="Genomic_DNA"/>
</dbReference>
<dbReference type="AlphaFoldDB" id="A0A1R4HFA1"/>